<evidence type="ECO:0000313" key="2">
    <source>
        <dbReference type="EMBL" id="MDC8785702.1"/>
    </source>
</evidence>
<evidence type="ECO:0000313" key="3">
    <source>
        <dbReference type="Proteomes" id="UP001219862"/>
    </source>
</evidence>
<dbReference type="RefSeq" id="WP_273596809.1">
    <property type="nucleotide sequence ID" value="NZ_JAQQXS010000008.1"/>
</dbReference>
<dbReference type="EMBL" id="JAQQXS010000008">
    <property type="protein sequence ID" value="MDC8785702.1"/>
    <property type="molecule type" value="Genomic_DNA"/>
</dbReference>
<gene>
    <name evidence="2" type="ORF">PRZ01_10905</name>
</gene>
<organism evidence="2 3">
    <name type="scientific">Roseateles koreensis</name>
    <dbReference type="NCBI Taxonomy" id="2987526"/>
    <lineage>
        <taxon>Bacteria</taxon>
        <taxon>Pseudomonadati</taxon>
        <taxon>Pseudomonadota</taxon>
        <taxon>Betaproteobacteria</taxon>
        <taxon>Burkholderiales</taxon>
        <taxon>Sphaerotilaceae</taxon>
        <taxon>Roseateles</taxon>
    </lineage>
</organism>
<dbReference type="Proteomes" id="UP001219862">
    <property type="component" value="Unassembled WGS sequence"/>
</dbReference>
<comment type="caution">
    <text evidence="2">The sequence shown here is derived from an EMBL/GenBank/DDBJ whole genome shotgun (WGS) entry which is preliminary data.</text>
</comment>
<keyword evidence="3" id="KW-1185">Reference proteome</keyword>
<accession>A0ABT5KRY9</accession>
<sequence length="209" mass="22244">MSQKTDQFRRYGLIAALLLTLGATWWAAGSDDEPAVDKVQASAGARRAQEARPGTARAPAQRTPAVSLAFTAPDTQEAGVGRPQGDAPPQAPFDWTPVQREPWADAREAQFAAWSPPPPPAPPVVAKGPPPPPPPPVAPPFPYQVMGRLVDGVEAQVFLVSANRSIAVKVGDVVDAQWRVENISEQGALKLLWLPGRLTQTMALRASSP</sequence>
<name>A0ABT5KRY9_9BURK</name>
<feature type="compositionally biased region" description="Pro residues" evidence="1">
    <location>
        <begin position="115"/>
        <end position="133"/>
    </location>
</feature>
<feature type="region of interest" description="Disordered" evidence="1">
    <location>
        <begin position="112"/>
        <end position="133"/>
    </location>
</feature>
<evidence type="ECO:0000256" key="1">
    <source>
        <dbReference type="SAM" id="MobiDB-lite"/>
    </source>
</evidence>
<feature type="region of interest" description="Disordered" evidence="1">
    <location>
        <begin position="32"/>
        <end position="65"/>
    </location>
</feature>
<reference evidence="2 3" key="1">
    <citation type="submission" date="2022-10" db="EMBL/GenBank/DDBJ databases">
        <title>paucibacter sp. hw8 Genome sequencing.</title>
        <authorList>
            <person name="Park S."/>
        </authorList>
    </citation>
    <scope>NUCLEOTIDE SEQUENCE [LARGE SCALE GENOMIC DNA]</scope>
    <source>
        <strain evidence="3">hw8</strain>
    </source>
</reference>
<proteinExistence type="predicted"/>
<protein>
    <submittedName>
        <fullName evidence="2">Uncharacterized protein</fullName>
    </submittedName>
</protein>